<name>A0AAD6SR50_9AGAR</name>
<evidence type="ECO:0000313" key="1">
    <source>
        <dbReference type="EMBL" id="KAJ7032536.1"/>
    </source>
</evidence>
<dbReference type="AlphaFoldDB" id="A0AAD6SR50"/>
<evidence type="ECO:0008006" key="3">
    <source>
        <dbReference type="Google" id="ProtNLM"/>
    </source>
</evidence>
<reference evidence="1" key="1">
    <citation type="submission" date="2023-03" db="EMBL/GenBank/DDBJ databases">
        <title>Massive genome expansion in bonnet fungi (Mycena s.s.) driven by repeated elements and novel gene families across ecological guilds.</title>
        <authorList>
            <consortium name="Lawrence Berkeley National Laboratory"/>
            <person name="Harder C.B."/>
            <person name="Miyauchi S."/>
            <person name="Viragh M."/>
            <person name="Kuo A."/>
            <person name="Thoen E."/>
            <person name="Andreopoulos B."/>
            <person name="Lu D."/>
            <person name="Skrede I."/>
            <person name="Drula E."/>
            <person name="Henrissat B."/>
            <person name="Morin E."/>
            <person name="Kohler A."/>
            <person name="Barry K."/>
            <person name="LaButti K."/>
            <person name="Morin E."/>
            <person name="Salamov A."/>
            <person name="Lipzen A."/>
            <person name="Mereny Z."/>
            <person name="Hegedus B."/>
            <person name="Baldrian P."/>
            <person name="Stursova M."/>
            <person name="Weitz H."/>
            <person name="Taylor A."/>
            <person name="Grigoriev I.V."/>
            <person name="Nagy L.G."/>
            <person name="Martin F."/>
            <person name="Kauserud H."/>
        </authorList>
    </citation>
    <scope>NUCLEOTIDE SEQUENCE</scope>
    <source>
        <strain evidence="1">CBHHK200</strain>
    </source>
</reference>
<evidence type="ECO:0000313" key="2">
    <source>
        <dbReference type="Proteomes" id="UP001218188"/>
    </source>
</evidence>
<proteinExistence type="predicted"/>
<dbReference type="Gene3D" id="3.10.50.10">
    <property type="match status" value="1"/>
</dbReference>
<protein>
    <recommendedName>
        <fullName evidence="3">Chitinase</fullName>
    </recommendedName>
</protein>
<dbReference type="InterPro" id="IPR029070">
    <property type="entry name" value="Chitinase_insertion_sf"/>
</dbReference>
<organism evidence="1 2">
    <name type="scientific">Mycena alexandri</name>
    <dbReference type="NCBI Taxonomy" id="1745969"/>
    <lineage>
        <taxon>Eukaryota</taxon>
        <taxon>Fungi</taxon>
        <taxon>Dikarya</taxon>
        <taxon>Basidiomycota</taxon>
        <taxon>Agaricomycotina</taxon>
        <taxon>Agaricomycetes</taxon>
        <taxon>Agaricomycetidae</taxon>
        <taxon>Agaricales</taxon>
        <taxon>Marasmiineae</taxon>
        <taxon>Mycenaceae</taxon>
        <taxon>Mycena</taxon>
    </lineage>
</organism>
<sequence length="86" mass="8982">MVEAWTNAKFPIERIVLGLAAYGHSYNVTSDAAINKATGSLSMYPAIGGTQPVGTSDTPGDMGTVDCRTDICGNPNTVACLLSTDW</sequence>
<keyword evidence="2" id="KW-1185">Reference proteome</keyword>
<dbReference type="Gene3D" id="3.20.20.80">
    <property type="entry name" value="Glycosidases"/>
    <property type="match status" value="1"/>
</dbReference>
<dbReference type="Proteomes" id="UP001218188">
    <property type="component" value="Unassembled WGS sequence"/>
</dbReference>
<dbReference type="EMBL" id="JARJCM010000072">
    <property type="protein sequence ID" value="KAJ7032536.1"/>
    <property type="molecule type" value="Genomic_DNA"/>
</dbReference>
<comment type="caution">
    <text evidence="1">The sequence shown here is derived from an EMBL/GenBank/DDBJ whole genome shotgun (WGS) entry which is preliminary data.</text>
</comment>
<accession>A0AAD6SR50</accession>
<gene>
    <name evidence="1" type="ORF">C8F04DRAFT_654359</name>
</gene>